<dbReference type="KEGG" id="cfus:CYFUS_006185"/>
<dbReference type="EMBL" id="CP022098">
    <property type="protein sequence ID" value="ATB40729.1"/>
    <property type="molecule type" value="Genomic_DNA"/>
</dbReference>
<dbReference type="Proteomes" id="UP000217257">
    <property type="component" value="Chromosome"/>
</dbReference>
<protein>
    <submittedName>
        <fullName evidence="2">Uncharacterized protein</fullName>
    </submittedName>
</protein>
<keyword evidence="1" id="KW-1133">Transmembrane helix</keyword>
<reference evidence="2 3" key="1">
    <citation type="submission" date="2017-06" db="EMBL/GenBank/DDBJ databases">
        <title>Sequencing and comparative analysis of myxobacterial genomes.</title>
        <authorList>
            <person name="Rupp O."/>
            <person name="Goesmann A."/>
            <person name="Sogaard-Andersen L."/>
        </authorList>
    </citation>
    <scope>NUCLEOTIDE SEQUENCE [LARGE SCALE GENOMIC DNA]</scope>
    <source>
        <strain evidence="2 3">DSM 52655</strain>
    </source>
</reference>
<feature type="transmembrane region" description="Helical" evidence="1">
    <location>
        <begin position="40"/>
        <end position="65"/>
    </location>
</feature>
<accession>A0A250J9X1</accession>
<organism evidence="2 3">
    <name type="scientific">Cystobacter fuscus</name>
    <dbReference type="NCBI Taxonomy" id="43"/>
    <lineage>
        <taxon>Bacteria</taxon>
        <taxon>Pseudomonadati</taxon>
        <taxon>Myxococcota</taxon>
        <taxon>Myxococcia</taxon>
        <taxon>Myxococcales</taxon>
        <taxon>Cystobacterineae</taxon>
        <taxon>Archangiaceae</taxon>
        <taxon>Cystobacter</taxon>
    </lineage>
</organism>
<name>A0A250J9X1_9BACT</name>
<keyword evidence="1" id="KW-0812">Transmembrane</keyword>
<proteinExistence type="predicted"/>
<evidence type="ECO:0000313" key="3">
    <source>
        <dbReference type="Proteomes" id="UP000217257"/>
    </source>
</evidence>
<keyword evidence="1" id="KW-0472">Membrane</keyword>
<evidence type="ECO:0000313" key="2">
    <source>
        <dbReference type="EMBL" id="ATB40729.1"/>
    </source>
</evidence>
<evidence type="ECO:0000256" key="1">
    <source>
        <dbReference type="SAM" id="Phobius"/>
    </source>
</evidence>
<gene>
    <name evidence="2" type="ORF">CYFUS_006185</name>
</gene>
<dbReference type="AlphaFoldDB" id="A0A250J9X1"/>
<sequence>MDEHSHYALSHPINMTLRKKREWTRVFIGAGHQGLSRLGIILFSVECASHLGTVVPVFVALRVVLRIKPTRGQRVRSAWRMPPTWAPRALEALAVGIALWGVLSLPPKPIRVAPSRERPMPEDIATDWLTRDGGAVAVPMPPKRLERQQAPPCTPPPGGQVEINGGCWSRMEQRPPCGQFYEHQGQCYVPVRETPRSPTSVDP</sequence>